<organism evidence="2 3">
    <name type="scientific">Candida boidinii</name>
    <name type="common">Yeast</name>
    <dbReference type="NCBI Taxonomy" id="5477"/>
    <lineage>
        <taxon>Eukaryota</taxon>
        <taxon>Fungi</taxon>
        <taxon>Dikarya</taxon>
        <taxon>Ascomycota</taxon>
        <taxon>Saccharomycotina</taxon>
        <taxon>Pichiomycetes</taxon>
        <taxon>Pichiales</taxon>
        <taxon>Pichiaceae</taxon>
        <taxon>Ogataea</taxon>
        <taxon>Ogataea/Candida clade</taxon>
    </lineage>
</organism>
<feature type="region of interest" description="Disordered" evidence="1">
    <location>
        <begin position="185"/>
        <end position="217"/>
    </location>
</feature>
<dbReference type="EMBL" id="BSXN01001249">
    <property type="protein sequence ID" value="GME72309.1"/>
    <property type="molecule type" value="Genomic_DNA"/>
</dbReference>
<evidence type="ECO:0000313" key="3">
    <source>
        <dbReference type="Proteomes" id="UP001165120"/>
    </source>
</evidence>
<sequence>MGGKFQLNNSQPDFTQTNSVQKSIEDFKTQISKEMDSLRMEVKDLRYMVYIQNSTIEDLNNEASDREADLALYSDKVASLESEVSDLRCMLENMGIDSDHGSFNTQSNESSNNKKESNNTNISHFGDVNSRKSPQPSQPQPPVVAFAGFAGFSGLPAKELFPDKKETISYDFNFGDSYLPIPPVPPVQKPKIGNREKAQLKPSLKSKSKQKQLQDNDLNSAHEVNYFEIIDSDLLPMTGTGSSGTPIPGSPNAVQKNSDFHSKYPNEKSRSNAMTIVISNIPKLTRKPAINGDFYGYWLQLSTNLKRVGLNDFVSDFDKRKFINYDKITDKFLIDVVYNTIDDKFKKEVTKWNLKTPGKALYWIASFLYGRRISPRNFKQRVSELSFDVKGCKFEDYRKSVLMYRNLRDFYKIPVNDSELTKVLISAPANSFTEFFTDFTTANRDCFPTVKEYLDALGAFIEKSNLKYENAASQIYLDLGRILSPSDPTLYLGINSATIWDGNYSMTAYPRLITNYKPITDGMVIIAGFQASGVGIMRVRFGNTYIPIVTYHVDALDGTLISYGQLLNYPSATRYDQYSGIFEIDGVLYQFERHMDAFILPKRHIVFP</sequence>
<evidence type="ECO:0000313" key="2">
    <source>
        <dbReference type="EMBL" id="GME72309.1"/>
    </source>
</evidence>
<proteinExistence type="predicted"/>
<accession>A0A9W6WH35</accession>
<keyword evidence="3" id="KW-1185">Reference proteome</keyword>
<comment type="caution">
    <text evidence="2">The sequence shown here is derived from an EMBL/GenBank/DDBJ whole genome shotgun (WGS) entry which is preliminary data.</text>
</comment>
<feature type="region of interest" description="Disordered" evidence="1">
    <location>
        <begin position="97"/>
        <end position="144"/>
    </location>
</feature>
<dbReference type="Proteomes" id="UP001165120">
    <property type="component" value="Unassembled WGS sequence"/>
</dbReference>
<gene>
    <name evidence="2" type="ORF">Cboi02_000355400</name>
</gene>
<protein>
    <submittedName>
        <fullName evidence="2">Unnamed protein product</fullName>
    </submittedName>
</protein>
<evidence type="ECO:0000256" key="1">
    <source>
        <dbReference type="SAM" id="MobiDB-lite"/>
    </source>
</evidence>
<name>A0A9W6WH35_CANBO</name>
<reference evidence="2" key="1">
    <citation type="submission" date="2023-04" db="EMBL/GenBank/DDBJ databases">
        <title>Candida boidinii NBRC 10035.</title>
        <authorList>
            <person name="Ichikawa N."/>
            <person name="Sato H."/>
            <person name="Tonouchi N."/>
        </authorList>
    </citation>
    <scope>NUCLEOTIDE SEQUENCE</scope>
    <source>
        <strain evidence="2">NBRC 10035</strain>
    </source>
</reference>
<dbReference type="AlphaFoldDB" id="A0A9W6WH35"/>